<gene>
    <name evidence="1" type="ORF">QF206_03315</name>
</gene>
<dbReference type="Proteomes" id="UP001321506">
    <property type="component" value="Unassembled WGS sequence"/>
</dbReference>
<comment type="caution">
    <text evidence="1">The sequence shown here is derived from an EMBL/GenBank/DDBJ whole genome shotgun (WGS) entry which is preliminary data.</text>
</comment>
<evidence type="ECO:0000313" key="1">
    <source>
        <dbReference type="EMBL" id="MDI2097996.1"/>
    </source>
</evidence>
<evidence type="ECO:0000313" key="2">
    <source>
        <dbReference type="Proteomes" id="UP001321506"/>
    </source>
</evidence>
<keyword evidence="2" id="KW-1185">Reference proteome</keyword>
<reference evidence="1 2" key="1">
    <citation type="submission" date="2023-04" db="EMBL/GenBank/DDBJ databases">
        <title>Klugiella caeni sp. nov. isolated from the sludge of biochemical tank.</title>
        <authorList>
            <person name="Geng K."/>
        </authorList>
    </citation>
    <scope>NUCLEOTIDE SEQUENCE [LARGE SCALE GENOMIC DNA]</scope>
    <source>
        <strain evidence="1 2">YN-L-19</strain>
    </source>
</reference>
<name>A0AAW6T4J0_9MICO</name>
<accession>A0AAW6T4J0</accession>
<dbReference type="RefSeq" id="WP_281487764.1">
    <property type="nucleotide sequence ID" value="NZ_JASATX010000001.1"/>
</dbReference>
<proteinExistence type="predicted"/>
<protein>
    <submittedName>
        <fullName evidence="1">Uncharacterized protein</fullName>
    </submittedName>
</protein>
<dbReference type="AlphaFoldDB" id="A0AAW6T4J0"/>
<organism evidence="1 2">
    <name type="scientific">Ruicaihuangia caeni</name>
    <dbReference type="NCBI Taxonomy" id="3042517"/>
    <lineage>
        <taxon>Bacteria</taxon>
        <taxon>Bacillati</taxon>
        <taxon>Actinomycetota</taxon>
        <taxon>Actinomycetes</taxon>
        <taxon>Micrococcales</taxon>
        <taxon>Microbacteriaceae</taxon>
        <taxon>Ruicaihuangia</taxon>
    </lineage>
</organism>
<dbReference type="EMBL" id="JASATX010000001">
    <property type="protein sequence ID" value="MDI2097996.1"/>
    <property type="molecule type" value="Genomic_DNA"/>
</dbReference>
<sequence length="81" mass="8818">MTVDDVLTEMTARHAAVVTALAKAEERPAILDQIDDPATLRACTLALLDMVDAVFAGKQNTAARARFTKALKVYQRQFVGL</sequence>